<feature type="transmembrane region" description="Helical" evidence="6">
    <location>
        <begin position="244"/>
        <end position="265"/>
    </location>
</feature>
<keyword evidence="3 6" id="KW-0812">Transmembrane</keyword>
<evidence type="ECO:0000313" key="9">
    <source>
        <dbReference type="Proteomes" id="UP000644699"/>
    </source>
</evidence>
<keyword evidence="9" id="KW-1185">Reference proteome</keyword>
<keyword evidence="5 6" id="KW-0472">Membrane</keyword>
<proteinExistence type="predicted"/>
<name>A0A917E1H0_9HYPH</name>
<dbReference type="Pfam" id="PF01292">
    <property type="entry name" value="Ni_hydr_CYTB"/>
    <property type="match status" value="1"/>
</dbReference>
<dbReference type="GO" id="GO:0005886">
    <property type="term" value="C:plasma membrane"/>
    <property type="evidence" value="ECO:0007669"/>
    <property type="project" value="UniProtKB-SubCell"/>
</dbReference>
<dbReference type="GO" id="GO:0022904">
    <property type="term" value="P:respiratory electron transport chain"/>
    <property type="evidence" value="ECO:0007669"/>
    <property type="project" value="InterPro"/>
</dbReference>
<gene>
    <name evidence="8" type="ORF">GCM10011390_05550</name>
</gene>
<dbReference type="AlphaFoldDB" id="A0A917E1H0"/>
<evidence type="ECO:0000256" key="3">
    <source>
        <dbReference type="ARBA" id="ARBA00022692"/>
    </source>
</evidence>
<comment type="caution">
    <text evidence="8">The sequence shown here is derived from an EMBL/GenBank/DDBJ whole genome shotgun (WGS) entry which is preliminary data.</text>
</comment>
<evidence type="ECO:0000313" key="8">
    <source>
        <dbReference type="EMBL" id="GGD89648.1"/>
    </source>
</evidence>
<feature type="transmembrane region" description="Helical" evidence="6">
    <location>
        <begin position="136"/>
        <end position="158"/>
    </location>
</feature>
<protein>
    <recommendedName>
        <fullName evidence="7">Cytochrome b561 bacterial/Ni-hydrogenase domain-containing protein</fullName>
    </recommendedName>
</protein>
<comment type="subcellular location">
    <subcellularLocation>
        <location evidence="1">Cell membrane</location>
        <topology evidence="1">Multi-pass membrane protein</topology>
    </subcellularLocation>
</comment>
<evidence type="ECO:0000256" key="2">
    <source>
        <dbReference type="ARBA" id="ARBA00022475"/>
    </source>
</evidence>
<dbReference type="GO" id="GO:0009055">
    <property type="term" value="F:electron transfer activity"/>
    <property type="evidence" value="ECO:0007669"/>
    <property type="project" value="InterPro"/>
</dbReference>
<reference evidence="8" key="1">
    <citation type="journal article" date="2014" name="Int. J. Syst. Evol. Microbiol.">
        <title>Complete genome sequence of Corynebacterium casei LMG S-19264T (=DSM 44701T), isolated from a smear-ripened cheese.</title>
        <authorList>
            <consortium name="US DOE Joint Genome Institute (JGI-PGF)"/>
            <person name="Walter F."/>
            <person name="Albersmeier A."/>
            <person name="Kalinowski J."/>
            <person name="Ruckert C."/>
        </authorList>
    </citation>
    <scope>NUCLEOTIDE SEQUENCE</scope>
    <source>
        <strain evidence="8">CGMCC 1.15367</strain>
    </source>
</reference>
<evidence type="ECO:0000256" key="5">
    <source>
        <dbReference type="ARBA" id="ARBA00023136"/>
    </source>
</evidence>
<dbReference type="PANTHER" id="PTHR30485:SF1">
    <property type="entry name" value="CYTOCHROME YDHU-RELATED"/>
    <property type="match status" value="1"/>
</dbReference>
<dbReference type="GO" id="GO:0020037">
    <property type="term" value="F:heme binding"/>
    <property type="evidence" value="ECO:0007669"/>
    <property type="project" value="TreeGrafter"/>
</dbReference>
<evidence type="ECO:0000256" key="4">
    <source>
        <dbReference type="ARBA" id="ARBA00022989"/>
    </source>
</evidence>
<keyword evidence="2" id="KW-1003">Cell membrane</keyword>
<sequence>MQRDRMARLGTMTLATTPRETSGGLVYRQRLATRVTHWLWAISLFFLLLSGLQIFMARPDLYIGQQSGFQFDNAVLSIDAVQNADGSLSGVTDLFGHRFDTTGWLGVVETASGPTPRAFPTWATIPSYRDLGSGRVVHFFFAWLLVGTLALWLVASLANGHLRRDLLPGRADFRDLPRDIRRHLRLRFEHRREYNTLQKLSYVAVLLVALPLMIATGLSMSPGFNAFAPWLLDVFGGRQTARTIHFLAMLFLVAFFVVHVLMVVLAGPFNELRSIVTGWYRTRPEASDA</sequence>
<dbReference type="Gene3D" id="1.20.950.20">
    <property type="entry name" value="Transmembrane di-heme cytochromes, Chain C"/>
    <property type="match status" value="1"/>
</dbReference>
<reference evidence="8" key="2">
    <citation type="submission" date="2020-09" db="EMBL/GenBank/DDBJ databases">
        <authorList>
            <person name="Sun Q."/>
            <person name="Zhou Y."/>
        </authorList>
    </citation>
    <scope>NUCLEOTIDE SEQUENCE</scope>
    <source>
        <strain evidence="8">CGMCC 1.15367</strain>
    </source>
</reference>
<dbReference type="InterPro" id="IPR011577">
    <property type="entry name" value="Cyt_b561_bac/Ni-Hgenase"/>
</dbReference>
<evidence type="ECO:0000256" key="6">
    <source>
        <dbReference type="SAM" id="Phobius"/>
    </source>
</evidence>
<dbReference type="EMBL" id="BMIQ01000001">
    <property type="protein sequence ID" value="GGD89648.1"/>
    <property type="molecule type" value="Genomic_DNA"/>
</dbReference>
<dbReference type="Proteomes" id="UP000644699">
    <property type="component" value="Unassembled WGS sequence"/>
</dbReference>
<dbReference type="PANTHER" id="PTHR30485">
    <property type="entry name" value="NI/FE-HYDROGENASE 1 B-TYPE CYTOCHROME SUBUNIT"/>
    <property type="match status" value="1"/>
</dbReference>
<keyword evidence="4 6" id="KW-1133">Transmembrane helix</keyword>
<dbReference type="SUPFAM" id="SSF81342">
    <property type="entry name" value="Transmembrane di-heme cytochromes"/>
    <property type="match status" value="1"/>
</dbReference>
<feature type="transmembrane region" description="Helical" evidence="6">
    <location>
        <begin position="200"/>
        <end position="224"/>
    </location>
</feature>
<evidence type="ECO:0000256" key="1">
    <source>
        <dbReference type="ARBA" id="ARBA00004651"/>
    </source>
</evidence>
<dbReference type="InterPro" id="IPR016174">
    <property type="entry name" value="Di-haem_cyt_TM"/>
</dbReference>
<feature type="domain" description="Cytochrome b561 bacterial/Ni-hydrogenase" evidence="7">
    <location>
        <begin position="29"/>
        <end position="278"/>
    </location>
</feature>
<dbReference type="InterPro" id="IPR051542">
    <property type="entry name" value="Hydrogenase_cytochrome"/>
</dbReference>
<evidence type="ECO:0000259" key="7">
    <source>
        <dbReference type="Pfam" id="PF01292"/>
    </source>
</evidence>
<accession>A0A917E1H0</accession>
<feature type="transmembrane region" description="Helical" evidence="6">
    <location>
        <begin position="38"/>
        <end position="57"/>
    </location>
</feature>
<organism evidence="8 9">
    <name type="scientific">Aureimonas endophytica</name>
    <dbReference type="NCBI Taxonomy" id="2027858"/>
    <lineage>
        <taxon>Bacteria</taxon>
        <taxon>Pseudomonadati</taxon>
        <taxon>Pseudomonadota</taxon>
        <taxon>Alphaproteobacteria</taxon>
        <taxon>Hyphomicrobiales</taxon>
        <taxon>Aurantimonadaceae</taxon>
        <taxon>Aureimonas</taxon>
    </lineage>
</organism>